<gene>
    <name evidence="8" type="ORF">MOQ_004837</name>
</gene>
<reference evidence="8 9" key="1">
    <citation type="journal article" date="2012" name="BMC Genomics">
        <title>Comparative genomic analysis of human infective Trypanosoma cruzi lineages with the bat-restricted subspecies T. cruzi marinkellei.</title>
        <authorList>
            <person name="Franzen O."/>
            <person name="Talavera-Lopez C."/>
            <person name="Ochaya S."/>
            <person name="Butler C.E."/>
            <person name="Messenger L.A."/>
            <person name="Lewis M.D."/>
            <person name="Llewellyn M.S."/>
            <person name="Marinkelle C.J."/>
            <person name="Tyler K.M."/>
            <person name="Miles M.A."/>
            <person name="Andersson B."/>
        </authorList>
    </citation>
    <scope>NUCLEOTIDE SEQUENCE [LARGE SCALE GENOMIC DNA]</scope>
    <source>
        <strain evidence="8 9">B7</strain>
    </source>
</reference>
<dbReference type="Gene3D" id="2.130.10.10">
    <property type="entry name" value="YVTN repeat-like/Quinoprotein amine dehydrogenase"/>
    <property type="match status" value="1"/>
</dbReference>
<dbReference type="InterPro" id="IPR037363">
    <property type="entry name" value="Sec13/Seh1_fam"/>
</dbReference>
<evidence type="ECO:0000256" key="5">
    <source>
        <dbReference type="ARBA" id="ARBA00022927"/>
    </source>
</evidence>
<name>K2M8F3_TRYCR</name>
<accession>K2M8F3</accession>
<sequence length="378" mass="41738">MLRSPQPRFPQHVPGAYPSQQPQPQQMPQQPQSQIQRPMNAQPPAQAIQQQLEHQDVVHDTQFDYYGQLLATASSDRTIGIHIVQNGQLQRIATLTGHEGPVWMVSWAHPRFGMALASAGYDHKAIIWKEMSQSSKQWAPVHVIDCHHGSVNAVQWAPETPMVATASSDGTVAVTVFEGGVWRDSLKLSNNSNNIAHAMGATSVSFAPMRPSLGGAVLLASGGCDSQVRLWCLQEGSPMANSFELLEVLEGHTDWVRDVAFAPLCAATRHAVLASCGQDKSVIIHRKPWDQLGALIQERQRSSSANGPQQYLQKESGGNWERSVVLFDEPVWRLSWSPAEEVLVVTTGDSEVYILRENGEFTQPWLKTPLSEYQSGTR</sequence>
<dbReference type="SUPFAM" id="SSF50978">
    <property type="entry name" value="WD40 repeat-like"/>
    <property type="match status" value="1"/>
</dbReference>
<feature type="compositionally biased region" description="Low complexity" evidence="7">
    <location>
        <begin position="18"/>
        <end position="46"/>
    </location>
</feature>
<evidence type="ECO:0000313" key="9">
    <source>
        <dbReference type="Proteomes" id="UP000007350"/>
    </source>
</evidence>
<dbReference type="GO" id="GO:0005198">
    <property type="term" value="F:structural molecule activity"/>
    <property type="evidence" value="ECO:0007669"/>
    <property type="project" value="InterPro"/>
</dbReference>
<dbReference type="Proteomes" id="UP000007350">
    <property type="component" value="Unassembled WGS sequence"/>
</dbReference>
<feature type="region of interest" description="Disordered" evidence="7">
    <location>
        <begin position="1"/>
        <end position="46"/>
    </location>
</feature>
<keyword evidence="9" id="KW-1185">Reference proteome</keyword>
<evidence type="ECO:0000313" key="8">
    <source>
        <dbReference type="EMBL" id="EKF31328.1"/>
    </source>
</evidence>
<keyword evidence="5" id="KW-0653">Protein transport</keyword>
<dbReference type="OrthoDB" id="364224at2759"/>
<dbReference type="GO" id="GO:0090114">
    <property type="term" value="P:COPII-coated vesicle budding"/>
    <property type="evidence" value="ECO:0007669"/>
    <property type="project" value="TreeGrafter"/>
</dbReference>
<evidence type="ECO:0000256" key="6">
    <source>
        <dbReference type="PROSITE-ProRule" id="PRU00221"/>
    </source>
</evidence>
<evidence type="ECO:0000256" key="1">
    <source>
        <dbReference type="ARBA" id="ARBA00010102"/>
    </source>
</evidence>
<dbReference type="PANTHER" id="PTHR11024">
    <property type="entry name" value="NUCLEAR PORE COMPLEX PROTEIN SEC13 / SEH1 FAMILY MEMBER"/>
    <property type="match status" value="1"/>
</dbReference>
<comment type="caution">
    <text evidence="8">The sequence shown here is derived from an EMBL/GenBank/DDBJ whole genome shotgun (WGS) entry which is preliminary data.</text>
</comment>
<dbReference type="PANTHER" id="PTHR11024:SF5">
    <property type="entry name" value="TRANSPORT PROTEIN SEC13, PUTATIVE-RELATED"/>
    <property type="match status" value="1"/>
</dbReference>
<dbReference type="AlphaFoldDB" id="K2M8F3"/>
<proteinExistence type="inferred from homology"/>
<comment type="similarity">
    <text evidence="1">Belongs to the WD repeat SEC13 family.</text>
</comment>
<protein>
    <submittedName>
        <fullName evidence="8">Protein transport protein Sec13, putative</fullName>
    </submittedName>
</protein>
<dbReference type="GO" id="GO:0030127">
    <property type="term" value="C:COPII vesicle coat"/>
    <property type="evidence" value="ECO:0007669"/>
    <property type="project" value="TreeGrafter"/>
</dbReference>
<evidence type="ECO:0000256" key="2">
    <source>
        <dbReference type="ARBA" id="ARBA00022448"/>
    </source>
</evidence>
<dbReference type="InterPro" id="IPR001680">
    <property type="entry name" value="WD40_rpt"/>
</dbReference>
<dbReference type="GO" id="GO:0006606">
    <property type="term" value="P:protein import into nucleus"/>
    <property type="evidence" value="ECO:0007669"/>
    <property type="project" value="TreeGrafter"/>
</dbReference>
<evidence type="ECO:0000256" key="7">
    <source>
        <dbReference type="SAM" id="MobiDB-lite"/>
    </source>
</evidence>
<evidence type="ECO:0000256" key="4">
    <source>
        <dbReference type="ARBA" id="ARBA00022737"/>
    </source>
</evidence>
<dbReference type="SMART" id="SM00320">
    <property type="entry name" value="WD40"/>
    <property type="match status" value="6"/>
</dbReference>
<dbReference type="InterPro" id="IPR015943">
    <property type="entry name" value="WD40/YVTN_repeat-like_dom_sf"/>
</dbReference>
<evidence type="ECO:0000256" key="3">
    <source>
        <dbReference type="ARBA" id="ARBA00022574"/>
    </source>
</evidence>
<keyword evidence="3 6" id="KW-0853">WD repeat</keyword>
<dbReference type="GO" id="GO:0031080">
    <property type="term" value="C:nuclear pore outer ring"/>
    <property type="evidence" value="ECO:0007669"/>
    <property type="project" value="TreeGrafter"/>
</dbReference>
<dbReference type="EMBL" id="AHKC01010869">
    <property type="protein sequence ID" value="EKF31328.1"/>
    <property type="molecule type" value="Genomic_DNA"/>
</dbReference>
<dbReference type="InterPro" id="IPR036322">
    <property type="entry name" value="WD40_repeat_dom_sf"/>
</dbReference>
<feature type="repeat" description="WD" evidence="6">
    <location>
        <begin position="144"/>
        <end position="174"/>
    </location>
</feature>
<organism evidence="8 9">
    <name type="scientific">Trypanosoma cruzi marinkellei</name>
    <dbReference type="NCBI Taxonomy" id="85056"/>
    <lineage>
        <taxon>Eukaryota</taxon>
        <taxon>Discoba</taxon>
        <taxon>Euglenozoa</taxon>
        <taxon>Kinetoplastea</taxon>
        <taxon>Metakinetoplastina</taxon>
        <taxon>Trypanosomatida</taxon>
        <taxon>Trypanosomatidae</taxon>
        <taxon>Trypanosoma</taxon>
        <taxon>Schizotrypanum</taxon>
    </lineage>
</organism>
<keyword evidence="4" id="KW-0677">Repeat</keyword>
<keyword evidence="2" id="KW-0813">Transport</keyword>
<dbReference type="Pfam" id="PF00400">
    <property type="entry name" value="WD40"/>
    <property type="match status" value="5"/>
</dbReference>
<dbReference type="PROSITE" id="PS50082">
    <property type="entry name" value="WD_REPEATS_2"/>
    <property type="match status" value="1"/>
</dbReference>